<keyword evidence="2" id="KW-1185">Reference proteome</keyword>
<accession>A0ABM8ZVE3</accession>
<gene>
    <name evidence="1" type="ORF">VST7929_02213</name>
</gene>
<proteinExistence type="predicted"/>
<reference evidence="1" key="1">
    <citation type="submission" date="2021-11" db="EMBL/GenBank/DDBJ databases">
        <authorList>
            <person name="Rodrigo-Torres L."/>
            <person name="Arahal R. D."/>
            <person name="Lucena T."/>
        </authorList>
    </citation>
    <scope>NUCLEOTIDE SEQUENCE</scope>
    <source>
        <strain evidence="1">CECT 7929</strain>
    </source>
</reference>
<dbReference type="Pfam" id="PF04325">
    <property type="entry name" value="DUF465"/>
    <property type="match status" value="1"/>
</dbReference>
<organism evidence="1 2">
    <name type="scientific">Vibrio stylophorae</name>
    <dbReference type="NCBI Taxonomy" id="659351"/>
    <lineage>
        <taxon>Bacteria</taxon>
        <taxon>Pseudomonadati</taxon>
        <taxon>Pseudomonadota</taxon>
        <taxon>Gammaproteobacteria</taxon>
        <taxon>Vibrionales</taxon>
        <taxon>Vibrionaceae</taxon>
        <taxon>Vibrio</taxon>
    </lineage>
</organism>
<sequence>MQNDNEFADQVKQYNALDKEIRVLELNGAPISDHSMLQLKHDRAQLKDWLHARIN</sequence>
<protein>
    <recommendedName>
        <fullName evidence="3">DUF465 domain-containing protein</fullName>
    </recommendedName>
</protein>
<evidence type="ECO:0000313" key="1">
    <source>
        <dbReference type="EMBL" id="CAH0534297.1"/>
    </source>
</evidence>
<dbReference type="EMBL" id="CAKLDI010000001">
    <property type="protein sequence ID" value="CAH0534297.1"/>
    <property type="molecule type" value="Genomic_DNA"/>
</dbReference>
<dbReference type="InterPro" id="IPR007420">
    <property type="entry name" value="DUF465"/>
</dbReference>
<comment type="caution">
    <text evidence="1">The sequence shown here is derived from an EMBL/GenBank/DDBJ whole genome shotgun (WGS) entry which is preliminary data.</text>
</comment>
<dbReference type="InterPro" id="IPR038444">
    <property type="entry name" value="DUF465_sf"/>
</dbReference>
<evidence type="ECO:0000313" key="2">
    <source>
        <dbReference type="Proteomes" id="UP000838672"/>
    </source>
</evidence>
<dbReference type="Proteomes" id="UP000838672">
    <property type="component" value="Unassembled WGS sequence"/>
</dbReference>
<name>A0ABM8ZVE3_9VIBR</name>
<dbReference type="Gene3D" id="6.10.280.50">
    <property type="match status" value="1"/>
</dbReference>
<evidence type="ECO:0008006" key="3">
    <source>
        <dbReference type="Google" id="ProtNLM"/>
    </source>
</evidence>